<evidence type="ECO:0000256" key="1">
    <source>
        <dbReference type="ARBA" id="ARBA00009437"/>
    </source>
</evidence>
<name>A0ABP8H3I2_9BURK</name>
<dbReference type="Gene3D" id="1.10.10.10">
    <property type="entry name" value="Winged helix-like DNA-binding domain superfamily/Winged helix DNA-binding domain"/>
    <property type="match status" value="1"/>
</dbReference>
<dbReference type="Pfam" id="PF00126">
    <property type="entry name" value="HTH_1"/>
    <property type="match status" value="1"/>
</dbReference>
<dbReference type="PROSITE" id="PS50931">
    <property type="entry name" value="HTH_LYSR"/>
    <property type="match status" value="1"/>
</dbReference>
<keyword evidence="7" id="KW-1185">Reference proteome</keyword>
<evidence type="ECO:0000313" key="6">
    <source>
        <dbReference type="EMBL" id="GAA4333850.1"/>
    </source>
</evidence>
<dbReference type="SUPFAM" id="SSF46785">
    <property type="entry name" value="Winged helix' DNA-binding domain"/>
    <property type="match status" value="1"/>
</dbReference>
<dbReference type="Pfam" id="PF03466">
    <property type="entry name" value="LysR_substrate"/>
    <property type="match status" value="1"/>
</dbReference>
<evidence type="ECO:0000256" key="3">
    <source>
        <dbReference type="ARBA" id="ARBA00023125"/>
    </source>
</evidence>
<evidence type="ECO:0000313" key="7">
    <source>
        <dbReference type="Proteomes" id="UP001501671"/>
    </source>
</evidence>
<dbReference type="InterPro" id="IPR036388">
    <property type="entry name" value="WH-like_DNA-bd_sf"/>
</dbReference>
<dbReference type="Gene3D" id="3.40.190.10">
    <property type="entry name" value="Periplasmic binding protein-like II"/>
    <property type="match status" value="2"/>
</dbReference>
<evidence type="ECO:0000256" key="4">
    <source>
        <dbReference type="ARBA" id="ARBA00023163"/>
    </source>
</evidence>
<proteinExistence type="inferred from homology"/>
<keyword evidence="3" id="KW-0238">DNA-binding</keyword>
<evidence type="ECO:0000259" key="5">
    <source>
        <dbReference type="PROSITE" id="PS50931"/>
    </source>
</evidence>
<evidence type="ECO:0000256" key="2">
    <source>
        <dbReference type="ARBA" id="ARBA00023015"/>
    </source>
</evidence>
<feature type="domain" description="HTH lysR-type" evidence="5">
    <location>
        <begin position="1"/>
        <end position="58"/>
    </location>
</feature>
<comment type="caution">
    <text evidence="6">The sequence shown here is derived from an EMBL/GenBank/DDBJ whole genome shotgun (WGS) entry which is preliminary data.</text>
</comment>
<dbReference type="Proteomes" id="UP001501671">
    <property type="component" value="Unassembled WGS sequence"/>
</dbReference>
<keyword evidence="2" id="KW-0805">Transcription regulation</keyword>
<dbReference type="SUPFAM" id="SSF53850">
    <property type="entry name" value="Periplasmic binding protein-like II"/>
    <property type="match status" value="1"/>
</dbReference>
<dbReference type="PANTHER" id="PTHR30419">
    <property type="entry name" value="HTH-TYPE TRANSCRIPTIONAL REGULATOR YBHD"/>
    <property type="match status" value="1"/>
</dbReference>
<dbReference type="InterPro" id="IPR036390">
    <property type="entry name" value="WH_DNA-bd_sf"/>
</dbReference>
<protein>
    <recommendedName>
        <fullName evidence="5">HTH lysR-type domain-containing protein</fullName>
    </recommendedName>
</protein>
<dbReference type="EMBL" id="BAABFO010000011">
    <property type="protein sequence ID" value="GAA4333850.1"/>
    <property type="molecule type" value="Genomic_DNA"/>
</dbReference>
<gene>
    <name evidence="6" type="ORF">GCM10023144_25540</name>
</gene>
<dbReference type="InterPro" id="IPR005119">
    <property type="entry name" value="LysR_subst-bd"/>
</dbReference>
<keyword evidence="4" id="KW-0804">Transcription</keyword>
<accession>A0ABP8H3I2</accession>
<dbReference type="InterPro" id="IPR050950">
    <property type="entry name" value="HTH-type_LysR_regulators"/>
</dbReference>
<comment type="similarity">
    <text evidence="1">Belongs to the LysR transcriptional regulatory family.</text>
</comment>
<dbReference type="RefSeq" id="WP_345249994.1">
    <property type="nucleotide sequence ID" value="NZ_BAABFO010000011.1"/>
</dbReference>
<reference evidence="7" key="1">
    <citation type="journal article" date="2019" name="Int. J. Syst. Evol. Microbiol.">
        <title>The Global Catalogue of Microorganisms (GCM) 10K type strain sequencing project: providing services to taxonomists for standard genome sequencing and annotation.</title>
        <authorList>
            <consortium name="The Broad Institute Genomics Platform"/>
            <consortium name="The Broad Institute Genome Sequencing Center for Infectious Disease"/>
            <person name="Wu L."/>
            <person name="Ma J."/>
        </authorList>
    </citation>
    <scope>NUCLEOTIDE SEQUENCE [LARGE SCALE GENOMIC DNA]</scope>
    <source>
        <strain evidence="7">JCM 17666</strain>
    </source>
</reference>
<dbReference type="InterPro" id="IPR000847">
    <property type="entry name" value="LysR_HTH_N"/>
</dbReference>
<organism evidence="6 7">
    <name type="scientific">Pigmentiphaga soli</name>
    <dbReference type="NCBI Taxonomy" id="1007095"/>
    <lineage>
        <taxon>Bacteria</taxon>
        <taxon>Pseudomonadati</taxon>
        <taxon>Pseudomonadota</taxon>
        <taxon>Betaproteobacteria</taxon>
        <taxon>Burkholderiales</taxon>
        <taxon>Alcaligenaceae</taxon>
        <taxon>Pigmentiphaga</taxon>
    </lineage>
</organism>
<sequence length="321" mass="35447">MNLRALRYFVAIADAGSFTAAAQAIAVAQPALTRQLRELEADLEVQLLQRTPRGVLLTQAGVTLYESAQRMLAEAALVRRRLASQHSASGATVVLGVSPTLARVVLPGLFDNFQRAHVDIQLRAREAFTPTLLDWLERGMVDLAVVTNPEPGRRLSLHALLGEPFALVSHRSRRMGPTVSIAQLARIPLFMTSLHRGIIERQLQPLRGKLNIQSEIDSVDSIRELVLHGKYATIMPVSVFKDRQSQQEVVMTEVSGVQLSRVLVLATRIERRDNSALPVVQELLEAEFARLTRQGVFSFSTALAPRPMDEPTSVRTGTRGQ</sequence>
<dbReference type="PRINTS" id="PR00039">
    <property type="entry name" value="HTHLYSR"/>
</dbReference>